<dbReference type="InterPro" id="IPR000569">
    <property type="entry name" value="HECT_dom"/>
</dbReference>
<evidence type="ECO:0000256" key="5">
    <source>
        <dbReference type="ARBA" id="ARBA00022786"/>
    </source>
</evidence>
<evidence type="ECO:0000259" key="8">
    <source>
        <dbReference type="PROSITE" id="PS50237"/>
    </source>
</evidence>
<evidence type="ECO:0000256" key="7">
    <source>
        <dbReference type="PROSITE-ProRule" id="PRU00235"/>
    </source>
</evidence>
<dbReference type="InterPro" id="IPR051709">
    <property type="entry name" value="Ub-ligase/GTPase-reg"/>
</dbReference>
<feature type="domain" description="HECT" evidence="8">
    <location>
        <begin position="778"/>
        <end position="1104"/>
    </location>
</feature>
<keyword evidence="3" id="KW-0808">Transferase</keyword>
<feature type="repeat" description="RCC1" evidence="7">
    <location>
        <begin position="262"/>
        <end position="313"/>
    </location>
</feature>
<dbReference type="FunFam" id="3.30.2160.10:FF:000004">
    <property type="entry name" value="probable E3 ubiquitin-protein ligase HERC4 isoform X1"/>
    <property type="match status" value="1"/>
</dbReference>
<dbReference type="Gene3D" id="2.130.10.30">
    <property type="entry name" value="Regulator of chromosome condensation 1/beta-lactamase-inhibitor protein II"/>
    <property type="match status" value="2"/>
</dbReference>
<dbReference type="Gene3D" id="3.30.2160.10">
    <property type="entry name" value="Hect, E3 ligase catalytic domain"/>
    <property type="match status" value="1"/>
</dbReference>
<dbReference type="FunFam" id="3.30.2410.10:FF:000003">
    <property type="entry name" value="probable E3 ubiquitin-protein ligase HERC4 isoform X1"/>
    <property type="match status" value="1"/>
</dbReference>
<feature type="repeat" description="RCC1" evidence="7">
    <location>
        <begin position="314"/>
        <end position="365"/>
    </location>
</feature>
<comment type="caution">
    <text evidence="9">The sequence shown here is derived from an EMBL/GenBank/DDBJ whole genome shotgun (WGS) entry which is preliminary data.</text>
</comment>
<feature type="repeat" description="RCC1" evidence="7">
    <location>
        <begin position="105"/>
        <end position="154"/>
    </location>
</feature>
<dbReference type="PROSITE" id="PS00626">
    <property type="entry name" value="RCC1_2"/>
    <property type="match status" value="3"/>
</dbReference>
<dbReference type="Gene3D" id="3.90.1750.10">
    <property type="entry name" value="Hect, E3 ligase catalytic domains"/>
    <property type="match status" value="1"/>
</dbReference>
<dbReference type="Pfam" id="PF25390">
    <property type="entry name" value="WD40_RLD"/>
    <property type="match status" value="1"/>
</dbReference>
<comment type="subcellular location">
    <subcellularLocation>
        <location evidence="1">Cytoplasm</location>
    </subcellularLocation>
</comment>
<feature type="repeat" description="RCC1" evidence="7">
    <location>
        <begin position="367"/>
        <end position="437"/>
    </location>
</feature>
<dbReference type="STRING" id="105785.A0A2J7Q0N2"/>
<evidence type="ECO:0000256" key="3">
    <source>
        <dbReference type="ARBA" id="ARBA00022679"/>
    </source>
</evidence>
<dbReference type="Pfam" id="PF00632">
    <property type="entry name" value="HECT"/>
    <property type="match status" value="1"/>
</dbReference>
<dbReference type="SUPFAM" id="SSF56204">
    <property type="entry name" value="Hect, E3 ligase catalytic domain"/>
    <property type="match status" value="1"/>
</dbReference>
<evidence type="ECO:0000256" key="2">
    <source>
        <dbReference type="ARBA" id="ARBA00022490"/>
    </source>
</evidence>
<evidence type="ECO:0000256" key="1">
    <source>
        <dbReference type="ARBA" id="ARBA00004496"/>
    </source>
</evidence>
<reference evidence="9 10" key="1">
    <citation type="submission" date="2017-12" db="EMBL/GenBank/DDBJ databases">
        <title>Hemimetabolous genomes reveal molecular basis of termite eusociality.</title>
        <authorList>
            <person name="Harrison M.C."/>
            <person name="Jongepier E."/>
            <person name="Robertson H.M."/>
            <person name="Arning N."/>
            <person name="Bitard-Feildel T."/>
            <person name="Chao H."/>
            <person name="Childers C.P."/>
            <person name="Dinh H."/>
            <person name="Doddapaneni H."/>
            <person name="Dugan S."/>
            <person name="Gowin J."/>
            <person name="Greiner C."/>
            <person name="Han Y."/>
            <person name="Hu H."/>
            <person name="Hughes D.S.T."/>
            <person name="Huylmans A.-K."/>
            <person name="Kemena C."/>
            <person name="Kremer L.P.M."/>
            <person name="Lee S.L."/>
            <person name="Lopez-Ezquerra A."/>
            <person name="Mallet L."/>
            <person name="Monroy-Kuhn J.M."/>
            <person name="Moser A."/>
            <person name="Murali S.C."/>
            <person name="Muzny D.M."/>
            <person name="Otani S."/>
            <person name="Piulachs M.-D."/>
            <person name="Poelchau M."/>
            <person name="Qu J."/>
            <person name="Schaub F."/>
            <person name="Wada-Katsumata A."/>
            <person name="Worley K.C."/>
            <person name="Xie Q."/>
            <person name="Ylla G."/>
            <person name="Poulsen M."/>
            <person name="Gibbs R.A."/>
            <person name="Schal C."/>
            <person name="Richards S."/>
            <person name="Belles X."/>
            <person name="Korb J."/>
            <person name="Bornberg-Bauer E."/>
        </authorList>
    </citation>
    <scope>NUCLEOTIDE SEQUENCE [LARGE SCALE GENOMIC DNA]</scope>
    <source>
        <tissue evidence="9">Whole body</tissue>
    </source>
</reference>
<feature type="repeat" description="RCC1" evidence="7">
    <location>
        <begin position="51"/>
        <end position="104"/>
    </location>
</feature>
<dbReference type="OrthoDB" id="5981550at2759"/>
<dbReference type="GO" id="GO:0005737">
    <property type="term" value="C:cytoplasm"/>
    <property type="evidence" value="ECO:0007669"/>
    <property type="project" value="UniProtKB-SubCell"/>
</dbReference>
<gene>
    <name evidence="9" type="ORF">B7P43_G05758</name>
</gene>
<dbReference type="PROSITE" id="PS50237">
    <property type="entry name" value="HECT"/>
    <property type="match status" value="1"/>
</dbReference>
<dbReference type="SMART" id="SM00119">
    <property type="entry name" value="HECTc"/>
    <property type="match status" value="1"/>
</dbReference>
<dbReference type="EMBL" id="NEVH01019964">
    <property type="protein sequence ID" value="PNF22148.1"/>
    <property type="molecule type" value="Genomic_DNA"/>
</dbReference>
<keyword evidence="2" id="KW-0963">Cytoplasm</keyword>
<proteinExistence type="predicted"/>
<dbReference type="AlphaFoldDB" id="A0A2J7Q0N2"/>
<keyword evidence="10" id="KW-1185">Reference proteome</keyword>
<protein>
    <submittedName>
        <fullName evidence="9">Putative E3 ubiquitin-protein ligase HERC4</fullName>
    </submittedName>
</protein>
<sequence length="1104" mass="123899">MHRNCHKEPSGGRNVICMQNCTFKWEKENLWWKDQNSSAEWMGDFPLQSESDMFCWGNTVNGELGLGGIEEEHILLPRELNFNKTTNIKEVACGSYHTVIVTRNGEVYTCGSNDHGQLGHEKPCKKPGKVDSLSQYLIIRASCGACHTLTISEWGQVFGWGSDSHGQLGNGLGDNGDIQLNPKMIKSLATSHVIQITCGQNHSLALTQSGTLYAWGCNSCGQLGIGNKNGQPKPSVVSSLAGIPIAFVACGGNHSFAVSRSGAVYGWGKNCFGQLGLSDDTDRLFPCQLKTLRSIKVKYIACGEDFSVFLTKDGGVFTCGAGMYGQLGHGSTSNEFLPRKVIELMGSVVTQISCGRRHALAFVPSRGRVYAFGLGGAGQLGTKAIRSATTPQVVLGPWVSPGGVSVVEAGIQSEHASKCMVKRIYSGGDHCFATVTHKEDNIPSDDFRDFSTSTQILSITEETVQQCEKASGSEMVDQDLMSCLETVFSSQACINCSFLLPNDEHYCCTSRRHGVDLPLAEQCFSAIGRVENSSIKELIANCVVENLLPSLVTSPPDVETLRLYLILPLYHEFDNPKNYTVLHNPFGRTFLTLKTEASKIVGLWWSSTSLDYFERLIRVFKNVVMYILRKTENVNQEIVNWDHDMEIPLEVLGKLNKLNNNVDGLKVPYDSFYLTELTEKVDVRLDYLRWLTTKDPQLKQRIYFCNYPFLFDAQTKTLLLQTNQSLQMQSAMNQAATRAISSLLFSPFASANISTFLELHVSRRNLVADTIRELAKFETADLKKPLKVKFENEEAEDAGGVTKEFFLLLSREILDPKYGMFRQYDETRTIWFSEDSFEDEIMYYLIGALCGLAIYNFTIIDLPFPLALYKKLLKEPVSLLDLRGLSPTLAKSLQDLLDYKEADLEEVFCLNFEITREVFGEIKVQPLKPGGGNIPVTQENKQEFVDLYVDLILNTSVEKHFKAFSTGFHEVCGGRVLELFHSQELMALVAGNENYDWEELQRNAEYKNGYTENDKTIRMFWEVFHELSEEEKRKFLLFLTGSVRIPIQGMKAIKIYIQPSSDDRYLPVAHTCFNLLDLPRYGTKEKLRYKLMQAMQQTEGFSLV</sequence>
<dbReference type="PRINTS" id="PR00633">
    <property type="entry name" value="RCCNDNSATION"/>
</dbReference>
<dbReference type="InParanoid" id="A0A2J7Q0N2"/>
<dbReference type="PANTHER" id="PTHR45622">
    <property type="entry name" value="UBIQUITIN-PROTEIN LIGASE E3A-RELATED"/>
    <property type="match status" value="1"/>
</dbReference>
<evidence type="ECO:0000256" key="4">
    <source>
        <dbReference type="ARBA" id="ARBA00022737"/>
    </source>
</evidence>
<organism evidence="9 10">
    <name type="scientific">Cryptotermes secundus</name>
    <dbReference type="NCBI Taxonomy" id="105785"/>
    <lineage>
        <taxon>Eukaryota</taxon>
        <taxon>Metazoa</taxon>
        <taxon>Ecdysozoa</taxon>
        <taxon>Arthropoda</taxon>
        <taxon>Hexapoda</taxon>
        <taxon>Insecta</taxon>
        <taxon>Pterygota</taxon>
        <taxon>Neoptera</taxon>
        <taxon>Polyneoptera</taxon>
        <taxon>Dictyoptera</taxon>
        <taxon>Blattodea</taxon>
        <taxon>Blattoidea</taxon>
        <taxon>Termitoidae</taxon>
        <taxon>Kalotermitidae</taxon>
        <taxon>Cryptotermitinae</taxon>
        <taxon>Cryptotermes</taxon>
    </lineage>
</organism>
<evidence type="ECO:0000313" key="9">
    <source>
        <dbReference type="EMBL" id="PNF22148.1"/>
    </source>
</evidence>
<dbReference type="InterPro" id="IPR035983">
    <property type="entry name" value="Hect_E3_ubiquitin_ligase"/>
</dbReference>
<dbReference type="Proteomes" id="UP000235965">
    <property type="component" value="Unassembled WGS sequence"/>
</dbReference>
<evidence type="ECO:0000313" key="10">
    <source>
        <dbReference type="Proteomes" id="UP000235965"/>
    </source>
</evidence>
<dbReference type="Gene3D" id="3.30.2410.10">
    <property type="entry name" value="Hect, E3 ligase catalytic domain"/>
    <property type="match status" value="1"/>
</dbReference>
<dbReference type="PROSITE" id="PS50012">
    <property type="entry name" value="RCC1_3"/>
    <property type="match status" value="7"/>
</dbReference>
<feature type="repeat" description="RCC1" evidence="7">
    <location>
        <begin position="210"/>
        <end position="261"/>
    </location>
</feature>
<feature type="active site" description="Glycyl thioester intermediate" evidence="6">
    <location>
        <position position="1072"/>
    </location>
</feature>
<dbReference type="SUPFAM" id="SSF50985">
    <property type="entry name" value="RCC1/BLIP-II"/>
    <property type="match status" value="1"/>
</dbReference>
<dbReference type="FunCoup" id="A0A2J7Q0N2">
    <property type="interactions" value="1708"/>
</dbReference>
<keyword evidence="5 6" id="KW-0833">Ubl conjugation pathway</keyword>
<dbReference type="GO" id="GO:0009966">
    <property type="term" value="P:regulation of signal transduction"/>
    <property type="evidence" value="ECO:0007669"/>
    <property type="project" value="UniProtKB-ARBA"/>
</dbReference>
<dbReference type="GO" id="GO:0004842">
    <property type="term" value="F:ubiquitin-protein transferase activity"/>
    <property type="evidence" value="ECO:0007669"/>
    <property type="project" value="InterPro"/>
</dbReference>
<dbReference type="InterPro" id="IPR058923">
    <property type="entry name" value="RCC1-like_dom"/>
</dbReference>
<accession>A0A2J7Q0N2</accession>
<name>A0A2J7Q0N2_9NEOP</name>
<evidence type="ECO:0000256" key="6">
    <source>
        <dbReference type="PROSITE-ProRule" id="PRU00104"/>
    </source>
</evidence>
<keyword evidence="4" id="KW-0677">Repeat</keyword>
<dbReference type="CDD" id="cd00078">
    <property type="entry name" value="HECTc"/>
    <property type="match status" value="1"/>
</dbReference>
<dbReference type="InterPro" id="IPR009091">
    <property type="entry name" value="RCC1/BLIP-II"/>
</dbReference>
<dbReference type="PANTHER" id="PTHR45622:SF76">
    <property type="entry name" value="HECT AND RLD DOMAIN CONTAINING E3 UBIQUITIN LIGASE 4, ISOFORM C"/>
    <property type="match status" value="1"/>
</dbReference>
<dbReference type="EMBL" id="NEVH01019964">
    <property type="protein sequence ID" value="PNF22145.1"/>
    <property type="molecule type" value="Genomic_DNA"/>
</dbReference>
<dbReference type="InterPro" id="IPR000408">
    <property type="entry name" value="Reg_chr_condens"/>
</dbReference>
<feature type="repeat" description="RCC1" evidence="7">
    <location>
        <begin position="155"/>
        <end position="209"/>
    </location>
</feature>